<evidence type="ECO:0000313" key="4">
    <source>
        <dbReference type="WBParaSite" id="Pan_g15509.t1"/>
    </source>
</evidence>
<dbReference type="InterPro" id="IPR003887">
    <property type="entry name" value="LEM_dom"/>
</dbReference>
<dbReference type="Gene3D" id="1.10.720.40">
    <property type="match status" value="1"/>
</dbReference>
<feature type="compositionally biased region" description="Basic and acidic residues" evidence="1">
    <location>
        <begin position="10"/>
        <end position="27"/>
    </location>
</feature>
<keyword evidence="3" id="KW-1185">Reference proteome</keyword>
<dbReference type="SUPFAM" id="SSF63451">
    <property type="entry name" value="LEM domain"/>
    <property type="match status" value="1"/>
</dbReference>
<evidence type="ECO:0000259" key="2">
    <source>
        <dbReference type="PROSITE" id="PS50954"/>
    </source>
</evidence>
<evidence type="ECO:0000313" key="3">
    <source>
        <dbReference type="Proteomes" id="UP000492821"/>
    </source>
</evidence>
<feature type="region of interest" description="Disordered" evidence="1">
    <location>
        <begin position="338"/>
        <end position="359"/>
    </location>
</feature>
<feature type="compositionally biased region" description="Low complexity" evidence="1">
    <location>
        <begin position="28"/>
        <end position="37"/>
    </location>
</feature>
<proteinExistence type="predicted"/>
<reference evidence="4" key="2">
    <citation type="submission" date="2020-10" db="UniProtKB">
        <authorList>
            <consortium name="WormBaseParasite"/>
        </authorList>
    </citation>
    <scope>IDENTIFICATION</scope>
</reference>
<dbReference type="CDD" id="cd12934">
    <property type="entry name" value="LEM"/>
    <property type="match status" value="1"/>
</dbReference>
<sequence length="431" mass="47638">MSVDNGNTRGKAEAPTDPLGHQEDRESLSGGSDSLHGGLNGRTVELKVSELEAKLDAETLAEIAAQKSVDNEVVVALAMERVTSVDACIAALRDQIAVANEDLQKMKHPAKMIDAEEISKANEAMKLVRQLPAAIGVMALQRKAAEDKLKQFEMAMRQVCEIYGVESVDRLHDYIDNLRHQIDKLKTRGALRREEKPKTVKAESVFYKRRIKRMRFYKIAQMCLTAWHCSVVTTSEKFIAGLSDKELREKLLAHGAAVGPVIGTSRHVSGKETRAPCDSNNTTILQSRVSDAFLSSRGSLGSNSYDTRKSTYPSLNPTSADRFDSIVGDTVFGGSSRYTDSSPIRPRFKQASPPPSYKKQVTTPLLQRYNARHCENALHLPRRPCTDCRRCPCIETKCAYSSHESLKSTATAPVCVPQNMFHRCAAKAELS</sequence>
<accession>A0A7E4V217</accession>
<feature type="region of interest" description="Disordered" evidence="1">
    <location>
        <begin position="1"/>
        <end position="39"/>
    </location>
</feature>
<evidence type="ECO:0000256" key="1">
    <source>
        <dbReference type="SAM" id="MobiDB-lite"/>
    </source>
</evidence>
<dbReference type="AlphaFoldDB" id="A0A7E4V217"/>
<dbReference type="SMART" id="SM00540">
    <property type="entry name" value="LEM"/>
    <property type="match status" value="1"/>
</dbReference>
<dbReference type="PROSITE" id="PS50954">
    <property type="entry name" value="LEM"/>
    <property type="match status" value="1"/>
</dbReference>
<dbReference type="WBParaSite" id="Pan_g15509.t1">
    <property type="protein sequence ID" value="Pan_g15509.t1"/>
    <property type="gene ID" value="Pan_g15509"/>
</dbReference>
<dbReference type="InterPro" id="IPR011015">
    <property type="entry name" value="LEM/LEM-like_dom_sf"/>
</dbReference>
<feature type="domain" description="LEM" evidence="2">
    <location>
        <begin position="236"/>
        <end position="280"/>
    </location>
</feature>
<protein>
    <submittedName>
        <fullName evidence="4">LEM domain-containing protein</fullName>
    </submittedName>
</protein>
<dbReference type="Proteomes" id="UP000492821">
    <property type="component" value="Unassembled WGS sequence"/>
</dbReference>
<reference evidence="3" key="1">
    <citation type="journal article" date="2013" name="Genetics">
        <title>The draft genome and transcriptome of Panagrellus redivivus are shaped by the harsh demands of a free-living lifestyle.</title>
        <authorList>
            <person name="Srinivasan J."/>
            <person name="Dillman A.R."/>
            <person name="Macchietto M.G."/>
            <person name="Heikkinen L."/>
            <person name="Lakso M."/>
            <person name="Fracchia K.M."/>
            <person name="Antoshechkin I."/>
            <person name="Mortazavi A."/>
            <person name="Wong G."/>
            <person name="Sternberg P.W."/>
        </authorList>
    </citation>
    <scope>NUCLEOTIDE SEQUENCE [LARGE SCALE GENOMIC DNA]</scope>
    <source>
        <strain evidence="3">MT8872</strain>
    </source>
</reference>
<dbReference type="Pfam" id="PF03020">
    <property type="entry name" value="LEM"/>
    <property type="match status" value="1"/>
</dbReference>
<name>A0A7E4V217_PANRE</name>
<organism evidence="3 4">
    <name type="scientific">Panagrellus redivivus</name>
    <name type="common">Microworm</name>
    <dbReference type="NCBI Taxonomy" id="6233"/>
    <lineage>
        <taxon>Eukaryota</taxon>
        <taxon>Metazoa</taxon>
        <taxon>Ecdysozoa</taxon>
        <taxon>Nematoda</taxon>
        <taxon>Chromadorea</taxon>
        <taxon>Rhabditida</taxon>
        <taxon>Tylenchina</taxon>
        <taxon>Panagrolaimomorpha</taxon>
        <taxon>Panagrolaimoidea</taxon>
        <taxon>Panagrolaimidae</taxon>
        <taxon>Panagrellus</taxon>
    </lineage>
</organism>